<proteinExistence type="predicted"/>
<accession>A0ACD0P3F7</accession>
<organism evidence="1 2">
    <name type="scientific">Violaceomyces palustris</name>
    <dbReference type="NCBI Taxonomy" id="1673888"/>
    <lineage>
        <taxon>Eukaryota</taxon>
        <taxon>Fungi</taxon>
        <taxon>Dikarya</taxon>
        <taxon>Basidiomycota</taxon>
        <taxon>Ustilaginomycotina</taxon>
        <taxon>Ustilaginomycetes</taxon>
        <taxon>Violaceomycetales</taxon>
        <taxon>Violaceomycetaceae</taxon>
        <taxon>Violaceomyces</taxon>
    </lineage>
</organism>
<dbReference type="EMBL" id="KZ819765">
    <property type="protein sequence ID" value="PWN52638.1"/>
    <property type="molecule type" value="Genomic_DNA"/>
</dbReference>
<reference evidence="1 2" key="1">
    <citation type="journal article" date="2018" name="Mol. Biol. Evol.">
        <title>Broad Genomic Sampling Reveals a Smut Pathogenic Ancestry of the Fungal Clade Ustilaginomycotina.</title>
        <authorList>
            <person name="Kijpornyongpan T."/>
            <person name="Mondo S.J."/>
            <person name="Barry K."/>
            <person name="Sandor L."/>
            <person name="Lee J."/>
            <person name="Lipzen A."/>
            <person name="Pangilinan J."/>
            <person name="LaButti K."/>
            <person name="Hainaut M."/>
            <person name="Henrissat B."/>
            <person name="Grigoriev I.V."/>
            <person name="Spatafora J.W."/>
            <person name="Aime M.C."/>
        </authorList>
    </citation>
    <scope>NUCLEOTIDE SEQUENCE [LARGE SCALE GENOMIC DNA]</scope>
    <source>
        <strain evidence="1 2">SA 807</strain>
    </source>
</reference>
<evidence type="ECO:0000313" key="1">
    <source>
        <dbReference type="EMBL" id="PWN52638.1"/>
    </source>
</evidence>
<keyword evidence="2" id="KW-1185">Reference proteome</keyword>
<name>A0ACD0P3F7_9BASI</name>
<protein>
    <submittedName>
        <fullName evidence="1">Sld5-domain-containing protein</fullName>
    </submittedName>
</protein>
<dbReference type="Proteomes" id="UP000245626">
    <property type="component" value="Unassembled WGS sequence"/>
</dbReference>
<gene>
    <name evidence="1" type="ORF">IE53DRAFT_409267</name>
</gene>
<sequence length="376" mass="42384">MSAKRYALEEDDQDDREGSIGDPVGLKGFSSNSSPSSSRSRIRLDQDGDQMEGRSWSPETFRSRLPSSYSTSDPTRRTDEYGESGRQVGGPSSSGMTRGTIRRRMEEDGEDDEREFFIPELDGIGGGELGVGQQRSSSSENQHNLIGTTEEGTGGQGWRRRRRRRTPLEEMMVHWSNQRGSPEILPFPTQSFDDLVNQIEQQQSILDNLGDQSDEDEHLRLNLVRLDLERSKWLLTNFLRSRLVKIEAFHSHILGEGVGNQDGDGELEKLTDLEIGYVKRYNELRSNHFKTTVLDFLPENMRGLEDTSLGTSGGGGRGDMVVRPDLEAPVFIRCVMDCGPLTLIDGETTNLTEGSIHLLRYRNVRRLVYQGRVELL</sequence>
<evidence type="ECO:0000313" key="2">
    <source>
        <dbReference type="Proteomes" id="UP000245626"/>
    </source>
</evidence>